<reference evidence="11" key="1">
    <citation type="submission" date="2020-10" db="EMBL/GenBank/DDBJ databases">
        <authorList>
            <person name="Gilroy R."/>
        </authorList>
    </citation>
    <scope>NUCLEOTIDE SEQUENCE</scope>
    <source>
        <strain evidence="11">CHK195-4489</strain>
    </source>
</reference>
<proteinExistence type="inferred from homology"/>
<evidence type="ECO:0000313" key="12">
    <source>
        <dbReference type="Proteomes" id="UP000824089"/>
    </source>
</evidence>
<keyword evidence="4 8" id="KW-0479">Metal-binding</keyword>
<dbReference type="InterPro" id="IPR013022">
    <property type="entry name" value="Xyl_isomerase-like_TIM-brl"/>
</dbReference>
<comment type="similarity">
    <text evidence="8">Belongs to the xylose isomerase family.</text>
</comment>
<keyword evidence="8" id="KW-0859">Xylose metabolism</keyword>
<dbReference type="GO" id="GO:0042732">
    <property type="term" value="P:D-xylose metabolic process"/>
    <property type="evidence" value="ECO:0007669"/>
    <property type="project" value="UniProtKB-KW"/>
</dbReference>
<feature type="domain" description="Xylose isomerase-like TIM barrel" evidence="10">
    <location>
        <begin position="34"/>
        <end position="287"/>
    </location>
</feature>
<evidence type="ECO:0000256" key="2">
    <source>
        <dbReference type="ARBA" id="ARBA00018232"/>
    </source>
</evidence>
<evidence type="ECO:0000313" key="11">
    <source>
        <dbReference type="EMBL" id="HIU29285.1"/>
    </source>
</evidence>
<evidence type="ECO:0000259" key="10">
    <source>
        <dbReference type="Pfam" id="PF01261"/>
    </source>
</evidence>
<evidence type="ECO:0000256" key="3">
    <source>
        <dbReference type="ARBA" id="ARBA00022490"/>
    </source>
</evidence>
<dbReference type="PRINTS" id="PR00688">
    <property type="entry name" value="XYLOSISMRASE"/>
</dbReference>
<dbReference type="GO" id="GO:0046872">
    <property type="term" value="F:metal ion binding"/>
    <property type="evidence" value="ECO:0007669"/>
    <property type="project" value="UniProtKB-KW"/>
</dbReference>
<dbReference type="InterPro" id="IPR050337">
    <property type="entry name" value="L-rhamnose_isomerase"/>
</dbReference>
<gene>
    <name evidence="11" type="ORF">IAD50_03190</name>
</gene>
<organism evidence="11 12">
    <name type="scientific">Candidatus Egerieisoma faecipullorum</name>
    <dbReference type="NCBI Taxonomy" id="2840963"/>
    <lineage>
        <taxon>Bacteria</taxon>
        <taxon>Bacillati</taxon>
        <taxon>Bacillota</taxon>
        <taxon>Clostridia</taxon>
        <taxon>Eubacteriales</taxon>
        <taxon>Clostridiaceae</taxon>
        <taxon>Clostridiaceae incertae sedis</taxon>
        <taxon>Candidatus Egerieisoma</taxon>
    </lineage>
</organism>
<evidence type="ECO:0000256" key="8">
    <source>
        <dbReference type="RuleBase" id="RU000609"/>
    </source>
</evidence>
<evidence type="ECO:0000256" key="6">
    <source>
        <dbReference type="ARBA" id="ARBA00023235"/>
    </source>
</evidence>
<dbReference type="AlphaFoldDB" id="A0A9D1L9M6"/>
<protein>
    <recommendedName>
        <fullName evidence="2 8">Xylose isomerase</fullName>
        <ecNumber evidence="8">5.3.1.5</ecNumber>
    </recommendedName>
</protein>
<dbReference type="Pfam" id="PF01261">
    <property type="entry name" value="AP_endonuc_2"/>
    <property type="match status" value="1"/>
</dbReference>
<sequence length="327" mass="37319">MFQYSVILGNVGQCSDRYMTCGYGRPFELPELFERVASIPGVTGIEYIGNWHLSDKTVHQIAELQKQYGFRAVAIIPDHFGTPIWSKGAFTAPDAKVRKAAVEETVRMAELAREIGCPMLSLWNGQDGYDYPLQADYTDAARWLADGLGECCARIPDQKISLEYKPKEPRNHCFLPNVWAALTLIAESGAKNMGVTIDVGHSLEAYENVSEAACAAMSRGRLFHFHMNDNWRLWDDDMIAGSVHTIEFIELFYWLRKLGYSGYISTDQYPYRENSRDAVAQTVKWMQTFEKITERIDSQQMQEILDRNDAVASNELLRRLMFGWLEP</sequence>
<evidence type="ECO:0000256" key="1">
    <source>
        <dbReference type="ARBA" id="ARBA00004496"/>
    </source>
</evidence>
<dbReference type="PANTHER" id="PTHR30268:SF0">
    <property type="entry name" value="L-RHAMNOSE ISOMERASE"/>
    <property type="match status" value="1"/>
</dbReference>
<dbReference type="GO" id="GO:0019324">
    <property type="term" value="P:L-lyxose metabolic process"/>
    <property type="evidence" value="ECO:0007669"/>
    <property type="project" value="TreeGrafter"/>
</dbReference>
<dbReference type="EC" id="5.3.1.5" evidence="8"/>
<keyword evidence="5" id="KW-0464">Manganese</keyword>
<dbReference type="InterPro" id="IPR001998">
    <property type="entry name" value="Xylose_isomerase"/>
</dbReference>
<dbReference type="GO" id="GO:0019301">
    <property type="term" value="P:rhamnose catabolic process"/>
    <property type="evidence" value="ECO:0007669"/>
    <property type="project" value="TreeGrafter"/>
</dbReference>
<comment type="subunit">
    <text evidence="9">Homotetramer.</text>
</comment>
<dbReference type="PANTHER" id="PTHR30268">
    <property type="entry name" value="L-RHAMNOSE ISOMERASE"/>
    <property type="match status" value="1"/>
</dbReference>
<keyword evidence="6 8" id="KW-0413">Isomerase</keyword>
<evidence type="ECO:0000256" key="4">
    <source>
        <dbReference type="ARBA" id="ARBA00022723"/>
    </source>
</evidence>
<evidence type="ECO:0000256" key="7">
    <source>
        <dbReference type="ARBA" id="ARBA00023277"/>
    </source>
</evidence>
<dbReference type="Gene3D" id="3.20.20.150">
    <property type="entry name" value="Divalent-metal-dependent TIM barrel enzymes"/>
    <property type="match status" value="1"/>
</dbReference>
<evidence type="ECO:0000256" key="9">
    <source>
        <dbReference type="RuleBase" id="RU000610"/>
    </source>
</evidence>
<dbReference type="GO" id="GO:0005737">
    <property type="term" value="C:cytoplasm"/>
    <property type="evidence" value="ECO:0007669"/>
    <property type="project" value="UniProtKB-SubCell"/>
</dbReference>
<keyword evidence="3" id="KW-0963">Cytoplasm</keyword>
<accession>A0A9D1L9M6</accession>
<keyword evidence="7 8" id="KW-0119">Carbohydrate metabolism</keyword>
<reference evidence="11" key="2">
    <citation type="journal article" date="2021" name="PeerJ">
        <title>Extensive microbial diversity within the chicken gut microbiome revealed by metagenomics and culture.</title>
        <authorList>
            <person name="Gilroy R."/>
            <person name="Ravi A."/>
            <person name="Getino M."/>
            <person name="Pursley I."/>
            <person name="Horton D.L."/>
            <person name="Alikhan N.F."/>
            <person name="Baker D."/>
            <person name="Gharbi K."/>
            <person name="Hall N."/>
            <person name="Watson M."/>
            <person name="Adriaenssens E.M."/>
            <person name="Foster-Nyarko E."/>
            <person name="Jarju S."/>
            <person name="Secka A."/>
            <person name="Antonio M."/>
            <person name="Oren A."/>
            <person name="Chaudhuri R.R."/>
            <person name="La Ragione R."/>
            <person name="Hildebrand F."/>
            <person name="Pallen M.J."/>
        </authorList>
    </citation>
    <scope>NUCLEOTIDE SEQUENCE</scope>
    <source>
        <strain evidence="11">CHK195-4489</strain>
    </source>
</reference>
<comment type="caution">
    <text evidence="11">The sequence shown here is derived from an EMBL/GenBank/DDBJ whole genome shotgun (WGS) entry which is preliminary data.</text>
</comment>
<name>A0A9D1L9M6_9CLOT</name>
<comment type="catalytic activity">
    <reaction evidence="8">
        <text>alpha-D-xylose = alpha-D-xylulofuranose</text>
        <dbReference type="Rhea" id="RHEA:22816"/>
        <dbReference type="ChEBI" id="CHEBI:28518"/>
        <dbReference type="ChEBI" id="CHEBI:188998"/>
        <dbReference type="EC" id="5.3.1.5"/>
    </reaction>
</comment>
<dbReference type="InterPro" id="IPR036237">
    <property type="entry name" value="Xyl_isomerase-like_sf"/>
</dbReference>
<comment type="subcellular location">
    <subcellularLocation>
        <location evidence="1 9">Cytoplasm</location>
    </subcellularLocation>
</comment>
<dbReference type="EMBL" id="DVMM01000063">
    <property type="protein sequence ID" value="HIU29285.1"/>
    <property type="molecule type" value="Genomic_DNA"/>
</dbReference>
<dbReference type="PROSITE" id="PS51415">
    <property type="entry name" value="XYLOSE_ISOMERASE"/>
    <property type="match status" value="1"/>
</dbReference>
<evidence type="ECO:0000256" key="5">
    <source>
        <dbReference type="ARBA" id="ARBA00023211"/>
    </source>
</evidence>
<dbReference type="GO" id="GO:0009045">
    <property type="term" value="F:xylose isomerase activity"/>
    <property type="evidence" value="ECO:0007669"/>
    <property type="project" value="UniProtKB-EC"/>
</dbReference>
<dbReference type="Proteomes" id="UP000824089">
    <property type="component" value="Unassembled WGS sequence"/>
</dbReference>
<dbReference type="GO" id="GO:0008740">
    <property type="term" value="F:L-rhamnose isomerase activity"/>
    <property type="evidence" value="ECO:0007669"/>
    <property type="project" value="TreeGrafter"/>
</dbReference>
<dbReference type="SUPFAM" id="SSF51658">
    <property type="entry name" value="Xylose isomerase-like"/>
    <property type="match status" value="1"/>
</dbReference>